<dbReference type="PRINTS" id="PR00507">
    <property type="entry name" value="N12N6MTFRASE"/>
</dbReference>
<dbReference type="Pfam" id="PF01170">
    <property type="entry name" value="UPF0020"/>
    <property type="match status" value="2"/>
</dbReference>
<dbReference type="Proteomes" id="UP001497623">
    <property type="component" value="Unassembled WGS sequence"/>
</dbReference>
<name>A0AAV2RI89_MEGNR</name>
<keyword evidence="3" id="KW-1185">Reference proteome</keyword>
<sequence length="186" mass="20630">VQSPLSCRNYIPHLTLRSTVCALMVNFLQPALYSVLLDPMCGGGTILLEAATVCKLRSVTAHRVKEEHRISLTLCDITHLDFLNSFAGHRVASLPLKNFSIDAIVCDFPFGQKHCVENPNLFKILLEQIHRVLVHGGRAVLLVSTKQEMQLKQLLTHQNDGLTLLSSHMLSLGETSAYVCILTKKS</sequence>
<comment type="caution">
    <text evidence="2">The sequence shown here is derived from an EMBL/GenBank/DDBJ whole genome shotgun (WGS) entry which is preliminary data.</text>
</comment>
<organism evidence="2 3">
    <name type="scientific">Meganyctiphanes norvegica</name>
    <name type="common">Northern krill</name>
    <name type="synonym">Thysanopoda norvegica</name>
    <dbReference type="NCBI Taxonomy" id="48144"/>
    <lineage>
        <taxon>Eukaryota</taxon>
        <taxon>Metazoa</taxon>
        <taxon>Ecdysozoa</taxon>
        <taxon>Arthropoda</taxon>
        <taxon>Crustacea</taxon>
        <taxon>Multicrustacea</taxon>
        <taxon>Malacostraca</taxon>
        <taxon>Eumalacostraca</taxon>
        <taxon>Eucarida</taxon>
        <taxon>Euphausiacea</taxon>
        <taxon>Euphausiidae</taxon>
        <taxon>Meganyctiphanes</taxon>
    </lineage>
</organism>
<dbReference type="GO" id="GO:0043527">
    <property type="term" value="C:tRNA methyltransferase complex"/>
    <property type="evidence" value="ECO:0007669"/>
    <property type="project" value="UniProtKB-ARBA"/>
</dbReference>
<dbReference type="GO" id="GO:0016423">
    <property type="term" value="F:tRNA (guanine) methyltransferase activity"/>
    <property type="evidence" value="ECO:0007669"/>
    <property type="project" value="TreeGrafter"/>
</dbReference>
<dbReference type="EMBL" id="CAXKWB010022540">
    <property type="protein sequence ID" value="CAL4124419.1"/>
    <property type="molecule type" value="Genomic_DNA"/>
</dbReference>
<dbReference type="PANTHER" id="PTHR14911:SF1">
    <property type="entry name" value="THUMP DOMAIN-CONTAINING PROTEIN 2"/>
    <property type="match status" value="1"/>
</dbReference>
<evidence type="ECO:0000313" key="3">
    <source>
        <dbReference type="Proteomes" id="UP001497623"/>
    </source>
</evidence>
<feature type="domain" description="Ribosomal RNA large subunit methyltransferase K/L-like methyltransferase" evidence="1">
    <location>
        <begin position="89"/>
        <end position="150"/>
    </location>
</feature>
<dbReference type="CDD" id="cd02440">
    <property type="entry name" value="AdoMet_MTases"/>
    <property type="match status" value="1"/>
</dbReference>
<dbReference type="Gene3D" id="3.40.50.150">
    <property type="entry name" value="Vaccinia Virus protein VP39"/>
    <property type="match status" value="1"/>
</dbReference>
<dbReference type="AlphaFoldDB" id="A0AAV2RI89"/>
<reference evidence="2 3" key="1">
    <citation type="submission" date="2024-05" db="EMBL/GenBank/DDBJ databases">
        <authorList>
            <person name="Wallberg A."/>
        </authorList>
    </citation>
    <scope>NUCLEOTIDE SEQUENCE [LARGE SCALE GENOMIC DNA]</scope>
</reference>
<feature type="non-terminal residue" evidence="2">
    <location>
        <position position="186"/>
    </location>
</feature>
<dbReference type="InterPro" id="IPR000241">
    <property type="entry name" value="RlmKL-like_Mtase"/>
</dbReference>
<evidence type="ECO:0000313" key="2">
    <source>
        <dbReference type="EMBL" id="CAL4124419.1"/>
    </source>
</evidence>
<dbReference type="SUPFAM" id="SSF53335">
    <property type="entry name" value="S-adenosyl-L-methionine-dependent methyltransferases"/>
    <property type="match status" value="1"/>
</dbReference>
<dbReference type="GO" id="GO:0030488">
    <property type="term" value="P:tRNA methylation"/>
    <property type="evidence" value="ECO:0007669"/>
    <property type="project" value="TreeGrafter"/>
</dbReference>
<dbReference type="PANTHER" id="PTHR14911">
    <property type="entry name" value="THUMP DOMAIN-CONTAINING"/>
    <property type="match status" value="1"/>
</dbReference>
<evidence type="ECO:0000259" key="1">
    <source>
        <dbReference type="Pfam" id="PF01170"/>
    </source>
</evidence>
<proteinExistence type="predicted"/>
<feature type="domain" description="Ribosomal RNA large subunit methyltransferase K/L-like methyltransferase" evidence="1">
    <location>
        <begin position="15"/>
        <end position="62"/>
    </location>
</feature>
<feature type="non-terminal residue" evidence="2">
    <location>
        <position position="1"/>
    </location>
</feature>
<protein>
    <recommendedName>
        <fullName evidence="1">Ribosomal RNA large subunit methyltransferase K/L-like methyltransferase domain-containing protein</fullName>
    </recommendedName>
</protein>
<accession>A0AAV2RI89</accession>
<dbReference type="InterPro" id="IPR029063">
    <property type="entry name" value="SAM-dependent_MTases_sf"/>
</dbReference>
<gene>
    <name evidence="2" type="ORF">MNOR_LOCUS24495</name>
</gene>